<accession>A0ACC2M672</accession>
<reference evidence="1 2" key="1">
    <citation type="journal article" date="2022" name="Hortic Res">
        <title>A haplotype resolved chromosomal level avocado genome allows analysis of novel avocado genes.</title>
        <authorList>
            <person name="Nath O."/>
            <person name="Fletcher S.J."/>
            <person name="Hayward A."/>
            <person name="Shaw L.M."/>
            <person name="Masouleh A.K."/>
            <person name="Furtado A."/>
            <person name="Henry R.J."/>
            <person name="Mitter N."/>
        </authorList>
    </citation>
    <scope>NUCLEOTIDE SEQUENCE [LARGE SCALE GENOMIC DNA]</scope>
    <source>
        <strain evidence="2">cv. Hass</strain>
    </source>
</reference>
<evidence type="ECO:0000313" key="2">
    <source>
        <dbReference type="Proteomes" id="UP001234297"/>
    </source>
</evidence>
<dbReference type="EMBL" id="CM056813">
    <property type="protein sequence ID" value="KAJ8641306.1"/>
    <property type="molecule type" value="Genomic_DNA"/>
</dbReference>
<name>A0ACC2M672_PERAE</name>
<evidence type="ECO:0000313" key="1">
    <source>
        <dbReference type="EMBL" id="KAJ8641306.1"/>
    </source>
</evidence>
<organism evidence="1 2">
    <name type="scientific">Persea americana</name>
    <name type="common">Avocado</name>
    <dbReference type="NCBI Taxonomy" id="3435"/>
    <lineage>
        <taxon>Eukaryota</taxon>
        <taxon>Viridiplantae</taxon>
        <taxon>Streptophyta</taxon>
        <taxon>Embryophyta</taxon>
        <taxon>Tracheophyta</taxon>
        <taxon>Spermatophyta</taxon>
        <taxon>Magnoliopsida</taxon>
        <taxon>Magnoliidae</taxon>
        <taxon>Laurales</taxon>
        <taxon>Lauraceae</taxon>
        <taxon>Persea</taxon>
    </lineage>
</organism>
<comment type="caution">
    <text evidence="1">The sequence shown here is derived from an EMBL/GenBank/DDBJ whole genome shotgun (WGS) entry which is preliminary data.</text>
</comment>
<dbReference type="Proteomes" id="UP001234297">
    <property type="component" value="Chromosome 5"/>
</dbReference>
<keyword evidence="2" id="KW-1185">Reference proteome</keyword>
<protein>
    <submittedName>
        <fullName evidence="1">Uncharacterized protein</fullName>
    </submittedName>
</protein>
<gene>
    <name evidence="1" type="ORF">MRB53_018000</name>
</gene>
<proteinExistence type="predicted"/>
<sequence length="931" mass="104955">MKQELLSKIATCNSHGQDSSYFLGWQEYEKNPYDEIKNPGGIIQMGLAENQLSFDLIESWLSNDPDAVGLKRGNVSVFRELALFQDYHGMPDFKNSLAEFLSEIREKKVQFDPNKLVLTAGATSANETLMFCLAEKGEAFLLPTPYYPGFDRDLKWRTGVEIIPIHCSSSNGFRITENALKKAYRLARKRNMKVKGVLITNPSNPLGTTMSRSELDLLVRFIDEKGIHLVSDEIYSGTVFTSPDFTSIKESVMGFKDYDKIHDRVHIVYSLSKDLGLPGFRVGAIYSDNDMVIAAATKMSSFGLVSSQTQYLLSAMLSDKKFTSNYISENHKRLKERHSMLVHGLKNAGIGTLKSNAGLFCWVDMRHLLSSKTFKGEVELWKKILFEVGLNISPGASCHCTEPGWFRVCFANMTQETLSLSMQRLKAFVDGIGAGVRAFPFVPVKEQPASASGFHLPSFKSNPVFPRNHANGPPHHKSYRYETRYFSQVLDHFSFKNLSTFQQRYLISVEHWSRPSSPIFFYCGNEGDIEWFAENTGFVWEIAPRFGAMVLFAEHRYYGKSMPYGSQDAAYESADSLSHLTAEQALADFAVLLTDLKQNLSAENSPVVLFGGSYGGMLAAWMRLKYPHIAIGALASSAPILQFENIVPYETFYDIVSNGFKRESAECFNAIKQSWNEIDTQGQTANGLTYLSNLFRLCRKLDGTQELSDWLSSAYSYLAMVNYPYPSAFMMPLPAHPIKEVCTKIDNQPNGTRNLERIFAGVSIYYNYTGEVDCFDLSDDPHGMNGWNWQACTEMVMPTSSSRENSMFPTYDFDYTSYEEGCLQSYGVRPRPRWITTEFGGHNLSTTLKMFGSNIIFSNGLLDPWSGGSVLQDVSKSVVALVTEEGAHHIDLRAATTGDPDWLIEQRESEIDLIEDWIENYHQRKAALFDM</sequence>